<proteinExistence type="predicted"/>
<protein>
    <submittedName>
        <fullName evidence="2">Uncharacterized protein</fullName>
    </submittedName>
</protein>
<gene>
    <name evidence="2" type="ORF">MKS91_04430</name>
</gene>
<sequence>MKTLTIKNHSLTLATVAIATLLGFYAPLALGVISLSTALWAVVFNKSATLYPDALLSLFYNDITLKPEALVFTAFTALYLTVLYHGA</sequence>
<dbReference type="RefSeq" id="WP_258569635.1">
    <property type="nucleotide sequence ID" value="NZ_JAKUDN010000002.1"/>
</dbReference>
<comment type="caution">
    <text evidence="2">The sequence shown here is derived from an EMBL/GenBank/DDBJ whole genome shotgun (WGS) entry which is preliminary data.</text>
</comment>
<dbReference type="Proteomes" id="UP001320768">
    <property type="component" value="Unassembled WGS sequence"/>
</dbReference>
<evidence type="ECO:0000256" key="1">
    <source>
        <dbReference type="SAM" id="Phobius"/>
    </source>
</evidence>
<feature type="transmembrane region" description="Helical" evidence="1">
    <location>
        <begin position="63"/>
        <end position="84"/>
    </location>
</feature>
<keyword evidence="1" id="KW-0472">Membrane</keyword>
<organism evidence="2 3">
    <name type="scientific">Candidatus Synchoanobacter obligatus</name>
    <dbReference type="NCBI Taxonomy" id="2919597"/>
    <lineage>
        <taxon>Bacteria</taxon>
        <taxon>Pseudomonadati</taxon>
        <taxon>Pseudomonadota</taxon>
        <taxon>Gammaproteobacteria</taxon>
        <taxon>Candidatus Comchoanobacterales</taxon>
        <taxon>Candidatus Comchoanobacteraceae</taxon>
        <taxon>Candidatus Synchoanobacter</taxon>
    </lineage>
</organism>
<dbReference type="EMBL" id="JAKUDN010000002">
    <property type="protein sequence ID" value="MCP8352530.1"/>
    <property type="molecule type" value="Genomic_DNA"/>
</dbReference>
<keyword evidence="3" id="KW-1185">Reference proteome</keyword>
<reference evidence="2 3" key="1">
    <citation type="journal article" date="2022" name="Nat. Microbiol.">
        <title>The microbiome of a bacterivorous marine choanoflagellate contains a resource-demanding obligate bacterial associate.</title>
        <authorList>
            <person name="Needham D.M."/>
            <person name="Poirier C."/>
            <person name="Bachy C."/>
            <person name="George E.E."/>
            <person name="Wilken S."/>
            <person name="Yung C.C.M."/>
            <person name="Limardo A.J."/>
            <person name="Morando M."/>
            <person name="Sudek L."/>
            <person name="Malmstrom R.R."/>
            <person name="Keeling P.J."/>
            <person name="Santoro A.E."/>
            <person name="Worden A.Z."/>
        </authorList>
    </citation>
    <scope>NUCLEOTIDE SEQUENCE [LARGE SCALE GENOMIC DNA]</scope>
    <source>
        <strain evidence="2 3">Comchoano-2</strain>
    </source>
</reference>
<keyword evidence="1" id="KW-0812">Transmembrane</keyword>
<feature type="transmembrane region" description="Helical" evidence="1">
    <location>
        <begin position="12"/>
        <end position="43"/>
    </location>
</feature>
<evidence type="ECO:0000313" key="3">
    <source>
        <dbReference type="Proteomes" id="UP001320768"/>
    </source>
</evidence>
<evidence type="ECO:0000313" key="2">
    <source>
        <dbReference type="EMBL" id="MCP8352530.1"/>
    </source>
</evidence>
<accession>A0ABT1L7F4</accession>
<name>A0ABT1L7F4_9GAMM</name>
<keyword evidence="1" id="KW-1133">Transmembrane helix</keyword>